<dbReference type="KEGG" id="bde:BDP_0620"/>
<keyword evidence="3" id="KW-1185">Reference proteome</keyword>
<proteinExistence type="predicted"/>
<sequence length="126" mass="13476">MEGAKSAPPKLSFSCLGFMGPNHRQGCRHGVVFHGVVTSAPTVCIAHMVAARAHEGELCVSYAQLGSGYSPREYPGYGDFPCSPGNESLTGSVFMKSPPLARSMNLPNTEDTDSERVHVPSVPLKW</sequence>
<evidence type="ECO:0000313" key="3">
    <source>
        <dbReference type="Proteomes" id="UP000008693"/>
    </source>
</evidence>
<feature type="region of interest" description="Disordered" evidence="1">
    <location>
        <begin position="100"/>
        <end position="126"/>
    </location>
</feature>
<dbReference type="HOGENOM" id="CLU_1977267_0_0_11"/>
<evidence type="ECO:0000313" key="2">
    <source>
        <dbReference type="EMBL" id="ADB09286.1"/>
    </source>
</evidence>
<dbReference type="AlphaFoldDB" id="D2Q900"/>
<name>D2Q900_BIFDB</name>
<organism evidence="2 3">
    <name type="scientific">Bifidobacterium dentium (strain ATCC 27534 / DSM 20436 / JCM 1195 / Bd1)</name>
    <dbReference type="NCBI Taxonomy" id="401473"/>
    <lineage>
        <taxon>Bacteria</taxon>
        <taxon>Bacillati</taxon>
        <taxon>Actinomycetota</taxon>
        <taxon>Actinomycetes</taxon>
        <taxon>Bifidobacteriales</taxon>
        <taxon>Bifidobacteriaceae</taxon>
        <taxon>Bifidobacterium</taxon>
    </lineage>
</organism>
<evidence type="ECO:0000256" key="1">
    <source>
        <dbReference type="SAM" id="MobiDB-lite"/>
    </source>
</evidence>
<reference evidence="2 3" key="1">
    <citation type="journal article" date="2009" name="PLoS Genet.">
        <title>The Bifidobacterium dentium Bd1 genome sequence reflects its genetic adaptation to the human oral cavity.</title>
        <authorList>
            <person name="Ventura M."/>
            <person name="Turroni F."/>
            <person name="Zomer A."/>
            <person name="Foroni E."/>
            <person name="Giubellini V."/>
            <person name="Bottacini F."/>
            <person name="Canchaya C."/>
            <person name="Claesson M.J."/>
            <person name="He F."/>
            <person name="Mantzourani M."/>
            <person name="Mulas L."/>
            <person name="Ferrarini A."/>
            <person name="Gao B."/>
            <person name="Delledonne M."/>
            <person name="Henrissat B."/>
            <person name="Coutinho P."/>
            <person name="Oggioni M."/>
            <person name="Gupta R.S."/>
            <person name="Zhang Z."/>
            <person name="Beighton D."/>
            <person name="Fitzgerald G.F."/>
            <person name="O'Toole P.W."/>
            <person name="van Sinderen D."/>
        </authorList>
    </citation>
    <scope>NUCLEOTIDE SEQUENCE [LARGE SCALE GENOMIC DNA]</scope>
    <source>
        <strain evidence="3">ATCC 27534 / DSM 20436 / JCM 1195 / Bd1</strain>
    </source>
</reference>
<dbReference type="Proteomes" id="UP000008693">
    <property type="component" value="Chromosome"/>
</dbReference>
<protein>
    <submittedName>
        <fullName evidence="2">Uncharacterized protein</fullName>
    </submittedName>
</protein>
<dbReference type="EMBL" id="CP001750">
    <property type="protein sequence ID" value="ADB09286.1"/>
    <property type="molecule type" value="Genomic_DNA"/>
</dbReference>
<gene>
    <name evidence="2" type="ordered locus">BDP_0620</name>
</gene>
<accession>D2Q900</accession>